<sequence length="100" mass="10883">MLGKGHVEHYRDALVVVPLMAIFATATATILRRPTWLFLSSGAWFIIIEGLISTLEKPWPFTAFLQASAGDRLHLLIFAGWATLAVVGAIAAIHRDLAGE</sequence>
<feature type="transmembrane region" description="Helical" evidence="1">
    <location>
        <begin position="75"/>
        <end position="94"/>
    </location>
</feature>
<keyword evidence="1" id="KW-0812">Transmembrane</keyword>
<keyword evidence="1" id="KW-1133">Transmembrane helix</keyword>
<evidence type="ECO:0000313" key="2">
    <source>
        <dbReference type="EMBL" id="SCL20655.1"/>
    </source>
</evidence>
<protein>
    <submittedName>
        <fullName evidence="2">Uncharacterized protein</fullName>
    </submittedName>
</protein>
<feature type="transmembrane region" description="Helical" evidence="1">
    <location>
        <begin position="36"/>
        <end position="55"/>
    </location>
</feature>
<dbReference type="EMBL" id="FMHW01000002">
    <property type="protein sequence ID" value="SCL20655.1"/>
    <property type="molecule type" value="Genomic_DNA"/>
</dbReference>
<dbReference type="AlphaFoldDB" id="A0A1C6RTX4"/>
<dbReference type="STRING" id="145854.GA0074692_0936"/>
<evidence type="ECO:0000313" key="3">
    <source>
        <dbReference type="Proteomes" id="UP000198959"/>
    </source>
</evidence>
<accession>A0A1C6RTX4</accession>
<name>A0A1C6RTX4_9ACTN</name>
<dbReference type="Proteomes" id="UP000198959">
    <property type="component" value="Unassembled WGS sequence"/>
</dbReference>
<evidence type="ECO:0000256" key="1">
    <source>
        <dbReference type="SAM" id="Phobius"/>
    </source>
</evidence>
<dbReference type="RefSeq" id="WP_091639678.1">
    <property type="nucleotide sequence ID" value="NZ_FMHW01000002.1"/>
</dbReference>
<gene>
    <name evidence="2" type="ORF">GA0074692_0936</name>
</gene>
<keyword evidence="3" id="KW-1185">Reference proteome</keyword>
<proteinExistence type="predicted"/>
<organism evidence="2 3">
    <name type="scientific">Micromonospora pallida</name>
    <dbReference type="NCBI Taxonomy" id="145854"/>
    <lineage>
        <taxon>Bacteria</taxon>
        <taxon>Bacillati</taxon>
        <taxon>Actinomycetota</taxon>
        <taxon>Actinomycetes</taxon>
        <taxon>Micromonosporales</taxon>
        <taxon>Micromonosporaceae</taxon>
        <taxon>Micromonospora</taxon>
    </lineage>
</organism>
<dbReference type="OrthoDB" id="3295418at2"/>
<feature type="transmembrane region" description="Helical" evidence="1">
    <location>
        <begin position="12"/>
        <end position="30"/>
    </location>
</feature>
<keyword evidence="1" id="KW-0472">Membrane</keyword>
<reference evidence="3" key="1">
    <citation type="submission" date="2016-06" db="EMBL/GenBank/DDBJ databases">
        <authorList>
            <person name="Varghese N."/>
            <person name="Submissions Spin"/>
        </authorList>
    </citation>
    <scope>NUCLEOTIDE SEQUENCE [LARGE SCALE GENOMIC DNA]</scope>
    <source>
        <strain evidence="3">DSM 43817</strain>
    </source>
</reference>